<keyword evidence="4" id="KW-1185">Reference proteome</keyword>
<dbReference type="InParanoid" id="A0A2I4BMH4"/>
<dbReference type="GO" id="GO:0042105">
    <property type="term" value="C:alpha-beta T cell receptor complex"/>
    <property type="evidence" value="ECO:0007669"/>
    <property type="project" value="TreeGrafter"/>
</dbReference>
<dbReference type="PANTHER" id="PTHR10570:SF8">
    <property type="entry name" value="T-CELL SURFACE GLYCOPROTEIN CD3 GAMMA CHAIN"/>
    <property type="match status" value="1"/>
</dbReference>
<evidence type="ECO:0000256" key="2">
    <source>
        <dbReference type="SAM" id="Phobius"/>
    </source>
</evidence>
<keyword evidence="2" id="KW-0812">Transmembrane</keyword>
<dbReference type="KEGG" id="alim:106521072"/>
<dbReference type="InterPro" id="IPR015484">
    <property type="entry name" value="CD3_esu/gsu/dsu"/>
</dbReference>
<evidence type="ECO:0000313" key="5">
    <source>
        <dbReference type="RefSeq" id="XP_013868934.1"/>
    </source>
</evidence>
<evidence type="ECO:0000256" key="3">
    <source>
        <dbReference type="SAM" id="SignalP"/>
    </source>
</evidence>
<dbReference type="STRING" id="52670.A0A2I4BMH4"/>
<keyword evidence="2" id="KW-1133">Transmembrane helix</keyword>
<feature type="chain" id="PRO_5014149212" evidence="3">
    <location>
        <begin position="18"/>
        <end position="174"/>
    </location>
</feature>
<feature type="transmembrane region" description="Helical" evidence="2">
    <location>
        <begin position="100"/>
        <end position="122"/>
    </location>
</feature>
<evidence type="ECO:0000256" key="1">
    <source>
        <dbReference type="SAM" id="MobiDB-lite"/>
    </source>
</evidence>
<dbReference type="GO" id="GO:0009897">
    <property type="term" value="C:external side of plasma membrane"/>
    <property type="evidence" value="ECO:0007669"/>
    <property type="project" value="TreeGrafter"/>
</dbReference>
<name>A0A2I4BMH4_AUSLI</name>
<dbReference type="OrthoDB" id="8941324at2759"/>
<feature type="compositionally biased region" description="Basic and acidic residues" evidence="1">
    <location>
        <begin position="164"/>
        <end position="174"/>
    </location>
</feature>
<evidence type="ECO:0000313" key="4">
    <source>
        <dbReference type="Proteomes" id="UP000192220"/>
    </source>
</evidence>
<dbReference type="Proteomes" id="UP000192220">
    <property type="component" value="Unplaced"/>
</dbReference>
<dbReference type="PANTHER" id="PTHR10570">
    <property type="entry name" value="T-CELL SURFACE GLYCOPROTEIN CD3 GAMMA CHAIN / DELTA CHAIN"/>
    <property type="match status" value="1"/>
</dbReference>
<keyword evidence="3" id="KW-0732">Signal</keyword>
<organism evidence="4 5">
    <name type="scientific">Austrofundulus limnaeus</name>
    <name type="common">Annual killifish</name>
    <dbReference type="NCBI Taxonomy" id="52670"/>
    <lineage>
        <taxon>Eukaryota</taxon>
        <taxon>Metazoa</taxon>
        <taxon>Chordata</taxon>
        <taxon>Craniata</taxon>
        <taxon>Vertebrata</taxon>
        <taxon>Euteleostomi</taxon>
        <taxon>Actinopterygii</taxon>
        <taxon>Neopterygii</taxon>
        <taxon>Teleostei</taxon>
        <taxon>Neoteleostei</taxon>
        <taxon>Acanthomorphata</taxon>
        <taxon>Ovalentaria</taxon>
        <taxon>Atherinomorphae</taxon>
        <taxon>Cyprinodontiformes</taxon>
        <taxon>Rivulidae</taxon>
        <taxon>Austrofundulus</taxon>
    </lineage>
</organism>
<keyword evidence="2" id="KW-0472">Membrane</keyword>
<dbReference type="GeneID" id="106521072"/>
<gene>
    <name evidence="5" type="primary">LOC106521072</name>
</gene>
<dbReference type="GO" id="GO:0007166">
    <property type="term" value="P:cell surface receptor signaling pathway"/>
    <property type="evidence" value="ECO:0007669"/>
    <property type="project" value="TreeGrafter"/>
</dbReference>
<protein>
    <submittedName>
        <fullName evidence="5">T-cell surface glycoprotein CD3 delta chain</fullName>
    </submittedName>
</protein>
<dbReference type="GO" id="GO:0004888">
    <property type="term" value="F:transmembrane signaling receptor activity"/>
    <property type="evidence" value="ECO:0007669"/>
    <property type="project" value="TreeGrafter"/>
</dbReference>
<reference evidence="5" key="1">
    <citation type="submission" date="2025-08" db="UniProtKB">
        <authorList>
            <consortium name="RefSeq"/>
        </authorList>
    </citation>
    <scope>IDENTIFICATION</scope>
</reference>
<dbReference type="GO" id="GO:0045059">
    <property type="term" value="P:positive thymic T cell selection"/>
    <property type="evidence" value="ECO:0007669"/>
    <property type="project" value="TreeGrafter"/>
</dbReference>
<feature type="region of interest" description="Disordered" evidence="1">
    <location>
        <begin position="126"/>
        <end position="174"/>
    </location>
</feature>
<feature type="signal peptide" evidence="3">
    <location>
        <begin position="1"/>
        <end position="17"/>
    </location>
</feature>
<dbReference type="RefSeq" id="XP_013868934.1">
    <property type="nucleotide sequence ID" value="XM_014013480.1"/>
</dbReference>
<accession>A0A2I4BMH4</accession>
<proteinExistence type="predicted"/>
<dbReference type="AlphaFoldDB" id="A0A2I4BMH4"/>
<sequence length="174" mass="18653">MKCHLLILWTLAVYVSCQLSSDMSIDVIELGDGIKLICKSTDGSNKKMYVTGKGITVEQDNLTLPYEDSNSGEYGCNDKPGIYVKFRSCDNCVELDTTSVVGMAVGNLVASVVVGVAVYLIASKSPSAQPAPTKTRSDRPNRIPNEASGSGSGSGPYQPLIFRHPKEIYDTPGK</sequence>